<evidence type="ECO:0000313" key="3">
    <source>
        <dbReference type="Proteomes" id="UP001443914"/>
    </source>
</evidence>
<protein>
    <submittedName>
        <fullName evidence="2">Uncharacterized protein</fullName>
    </submittedName>
</protein>
<proteinExistence type="predicted"/>
<accession>A0AAW1M5B2</accession>
<evidence type="ECO:0000256" key="1">
    <source>
        <dbReference type="SAM" id="MobiDB-lite"/>
    </source>
</evidence>
<reference evidence="2" key="1">
    <citation type="submission" date="2024-03" db="EMBL/GenBank/DDBJ databases">
        <title>WGS assembly of Saponaria officinalis var. Norfolk2.</title>
        <authorList>
            <person name="Jenkins J."/>
            <person name="Shu S."/>
            <person name="Grimwood J."/>
            <person name="Barry K."/>
            <person name="Goodstein D."/>
            <person name="Schmutz J."/>
            <person name="Leebens-Mack J."/>
            <person name="Osbourn A."/>
        </authorList>
    </citation>
    <scope>NUCLEOTIDE SEQUENCE [LARGE SCALE GENOMIC DNA]</scope>
    <source>
        <strain evidence="2">JIC</strain>
    </source>
</reference>
<comment type="caution">
    <text evidence="2">The sequence shown here is derived from an EMBL/GenBank/DDBJ whole genome shotgun (WGS) entry which is preliminary data.</text>
</comment>
<dbReference type="EMBL" id="JBDFQZ010000003">
    <property type="protein sequence ID" value="KAK9740792.1"/>
    <property type="molecule type" value="Genomic_DNA"/>
</dbReference>
<gene>
    <name evidence="2" type="ORF">RND81_03G060600</name>
</gene>
<organism evidence="2 3">
    <name type="scientific">Saponaria officinalis</name>
    <name type="common">Common soapwort</name>
    <name type="synonym">Lychnis saponaria</name>
    <dbReference type="NCBI Taxonomy" id="3572"/>
    <lineage>
        <taxon>Eukaryota</taxon>
        <taxon>Viridiplantae</taxon>
        <taxon>Streptophyta</taxon>
        <taxon>Embryophyta</taxon>
        <taxon>Tracheophyta</taxon>
        <taxon>Spermatophyta</taxon>
        <taxon>Magnoliopsida</taxon>
        <taxon>eudicotyledons</taxon>
        <taxon>Gunneridae</taxon>
        <taxon>Pentapetalae</taxon>
        <taxon>Caryophyllales</taxon>
        <taxon>Caryophyllaceae</taxon>
        <taxon>Caryophylleae</taxon>
        <taxon>Saponaria</taxon>
    </lineage>
</organism>
<name>A0AAW1M5B2_SAPOF</name>
<evidence type="ECO:0000313" key="2">
    <source>
        <dbReference type="EMBL" id="KAK9740792.1"/>
    </source>
</evidence>
<dbReference type="AlphaFoldDB" id="A0AAW1M5B2"/>
<sequence length="189" mass="19397">MARGRGWPPKGRPPGGSSSSAGPIGATLLPINDVPAKTLEGIRPSILLNDFIFDALHQSSSASPIVVDAINDPITPAPVINSALIPQIMDTIIPTPAAISVPAPVLVDTILVNTNIPAPTHVSVPAPVLVNPILVNSGVISGNAPQSAATKVPDPISVPTHEDVVVSEVVKTGPLWRDVVNPSRGQEGM</sequence>
<feature type="region of interest" description="Disordered" evidence="1">
    <location>
        <begin position="1"/>
        <end position="23"/>
    </location>
</feature>
<keyword evidence="3" id="KW-1185">Reference proteome</keyword>
<dbReference type="Proteomes" id="UP001443914">
    <property type="component" value="Unassembled WGS sequence"/>
</dbReference>